<organism evidence="1 2">
    <name type="scientific">Profundibacterium mesophilum KAUST100406-0324</name>
    <dbReference type="NCBI Taxonomy" id="1037889"/>
    <lineage>
        <taxon>Bacteria</taxon>
        <taxon>Pseudomonadati</taxon>
        <taxon>Pseudomonadota</taxon>
        <taxon>Alphaproteobacteria</taxon>
        <taxon>Rhodobacterales</taxon>
        <taxon>Roseobacteraceae</taxon>
        <taxon>Profundibacterium</taxon>
    </lineage>
</organism>
<dbReference type="GO" id="GO:0004866">
    <property type="term" value="F:endopeptidase inhibitor activity"/>
    <property type="evidence" value="ECO:0007669"/>
    <property type="project" value="InterPro"/>
</dbReference>
<dbReference type="SUPFAM" id="SSF50882">
    <property type="entry name" value="beta-Barrel protease inhibitors"/>
    <property type="match status" value="1"/>
</dbReference>
<evidence type="ECO:0000313" key="1">
    <source>
        <dbReference type="EMBL" id="KAF0677151.1"/>
    </source>
</evidence>
<gene>
    <name evidence="1" type="ORF">PMES_00467</name>
</gene>
<dbReference type="EMBL" id="APKE01000007">
    <property type="protein sequence ID" value="KAF0677151.1"/>
    <property type="molecule type" value="Genomic_DNA"/>
</dbReference>
<dbReference type="AlphaFoldDB" id="A0A921NQR0"/>
<proteinExistence type="predicted"/>
<dbReference type="Proteomes" id="UP000698242">
    <property type="component" value="Unassembled WGS sequence"/>
</dbReference>
<protein>
    <submittedName>
        <fullName evidence="1">Bacterial SH3 domain containing protein</fullName>
    </submittedName>
</protein>
<name>A0A921NQR0_9RHOB</name>
<dbReference type="OrthoDB" id="7846699at2"/>
<dbReference type="Gene3D" id="2.30.30.40">
    <property type="entry name" value="SH3 Domains"/>
    <property type="match status" value="1"/>
</dbReference>
<sequence>MVAIADGSTPPWMKLTALCALVSILASLAGWPGSALAQSREDFVRALAGDWLSQSGNFTQDGERCALRLLPSTQAPLPLQNANCSRELATVAAWDIDQGQIILLDMDGQELARLGGNQLRLNGDTIASNAVIFERLNERLLAAKRECVYLGYTSSCARQDELAPPRIEGPVQVKVLTRANLRASADPSSDILTVIEPETCVTADRCTAGPDGVWCRTDLGEQEGWIKKQGIRLNRFPAVIFANSCQKN</sequence>
<dbReference type="RefSeq" id="WP_159963921.1">
    <property type="nucleotide sequence ID" value="NZ_APKE01000007.1"/>
</dbReference>
<dbReference type="InterPro" id="IPR016085">
    <property type="entry name" value="Protease_inh_B-barrel_dom"/>
</dbReference>
<reference evidence="1" key="1">
    <citation type="submission" date="2013-03" db="EMBL/GenBank/DDBJ databases">
        <title>Genome Sequence of the Profundibacterium mesophilum strain KAUST100406-0324T from Red Sea, a novel genus in the family Rhodobacteraceae.</title>
        <authorList>
            <person name="Essack M."/>
            <person name="Alam I."/>
            <person name="Lafi F."/>
            <person name="Alawi W."/>
            <person name="Kamanu F."/>
            <person name="Al-Suwailem A."/>
            <person name="Lee O.O."/>
            <person name="Xu Y."/>
            <person name="Bajic V."/>
            <person name="Qian P.-Y."/>
            <person name="Archer J."/>
        </authorList>
    </citation>
    <scope>NUCLEOTIDE SEQUENCE</scope>
    <source>
        <strain evidence="1">KAUST100406-0324</strain>
    </source>
</reference>
<evidence type="ECO:0000313" key="2">
    <source>
        <dbReference type="Proteomes" id="UP000698242"/>
    </source>
</evidence>
<keyword evidence="2" id="KW-1185">Reference proteome</keyword>
<accession>A0A921NQR0</accession>
<comment type="caution">
    <text evidence="1">The sequence shown here is derived from an EMBL/GenBank/DDBJ whole genome shotgun (WGS) entry which is preliminary data.</text>
</comment>